<organism evidence="1 2">
    <name type="scientific">Desulforapulum autotrophicum (strain ATCC 43914 / DSM 3382 / VKM B-1955 / HRM2)</name>
    <name type="common">Desulfobacterium autotrophicum</name>
    <dbReference type="NCBI Taxonomy" id="177437"/>
    <lineage>
        <taxon>Bacteria</taxon>
        <taxon>Pseudomonadati</taxon>
        <taxon>Thermodesulfobacteriota</taxon>
        <taxon>Desulfobacteria</taxon>
        <taxon>Desulfobacterales</taxon>
        <taxon>Desulfobacteraceae</taxon>
        <taxon>Desulforapulum</taxon>
    </lineage>
</organism>
<evidence type="ECO:0000313" key="2">
    <source>
        <dbReference type="Proteomes" id="UP000000442"/>
    </source>
</evidence>
<accession>C0QDE8</accession>
<dbReference type="KEGG" id="dat:HRM2_21140"/>
<sequence>MTQLEKEDLTLCPNLGKETGCDDQELVIPLSPLSLMMEITNAAGLEVTYQYDDLVFVSHNLFIYKFTETGRKVDIFFNKDCEADAEQRLMKTLLVAAEDKGITLSKQGHYTLSETDEENISINFLEDS</sequence>
<dbReference type="Proteomes" id="UP000000442">
    <property type="component" value="Chromosome"/>
</dbReference>
<protein>
    <submittedName>
        <fullName evidence="1">Uncharacterized protein</fullName>
    </submittedName>
</protein>
<evidence type="ECO:0000313" key="1">
    <source>
        <dbReference type="EMBL" id="ACN15212.1"/>
    </source>
</evidence>
<dbReference type="AlphaFoldDB" id="C0QDE8"/>
<dbReference type="HOGENOM" id="CLU_160553_0_0_7"/>
<dbReference type="EMBL" id="CP001087">
    <property type="protein sequence ID" value="ACN15212.1"/>
    <property type="molecule type" value="Genomic_DNA"/>
</dbReference>
<keyword evidence="2" id="KW-1185">Reference proteome</keyword>
<dbReference type="RefSeq" id="WP_015903983.1">
    <property type="nucleotide sequence ID" value="NC_012108.1"/>
</dbReference>
<dbReference type="STRING" id="177437.HRM2_21140"/>
<dbReference type="eggNOG" id="ENOG50335BP">
    <property type="taxonomic scope" value="Bacteria"/>
</dbReference>
<name>C0QDE8_DESAH</name>
<dbReference type="OrthoDB" id="5432442at2"/>
<proteinExistence type="predicted"/>
<gene>
    <name evidence="1" type="ordered locus">HRM2_21140</name>
</gene>
<reference evidence="1 2" key="1">
    <citation type="journal article" date="2009" name="Environ. Microbiol.">
        <title>Genome sequence of Desulfobacterium autotrophicum HRM2, a marine sulfate reducer oxidizing organic carbon completely to carbon dioxide.</title>
        <authorList>
            <person name="Strittmatter A.W."/>
            <person name="Liesegang H."/>
            <person name="Rabus R."/>
            <person name="Decker I."/>
            <person name="Amann J."/>
            <person name="Andres S."/>
            <person name="Henne A."/>
            <person name="Fricke W.F."/>
            <person name="Martinez-Arias R."/>
            <person name="Bartels D."/>
            <person name="Goesmann A."/>
            <person name="Krause L."/>
            <person name="Puehler A."/>
            <person name="Klenk H.P."/>
            <person name="Richter M."/>
            <person name="Schuler M."/>
            <person name="Gloeckner F.O."/>
            <person name="Meyerdierks A."/>
            <person name="Gottschalk G."/>
            <person name="Amann R."/>
        </authorList>
    </citation>
    <scope>NUCLEOTIDE SEQUENCE [LARGE SCALE GENOMIC DNA]</scope>
    <source>
        <strain evidence="2">ATCC 43914 / DSM 3382 / HRM2</strain>
    </source>
</reference>